<evidence type="ECO:0000259" key="2">
    <source>
        <dbReference type="Pfam" id="PF00561"/>
    </source>
</evidence>
<dbReference type="AlphaFoldDB" id="A0A6G8PWG3"/>
<keyword evidence="1 3" id="KW-0378">Hydrolase</keyword>
<name>A0A6G8PWG3_9ACTN</name>
<evidence type="ECO:0000313" key="4">
    <source>
        <dbReference type="Proteomes" id="UP000502706"/>
    </source>
</evidence>
<evidence type="ECO:0000256" key="1">
    <source>
        <dbReference type="ARBA" id="ARBA00022801"/>
    </source>
</evidence>
<proteinExistence type="predicted"/>
<accession>A0A6G8PWG3</accession>
<dbReference type="Gene3D" id="3.40.50.1820">
    <property type="entry name" value="alpha/beta hydrolase"/>
    <property type="match status" value="1"/>
</dbReference>
<evidence type="ECO:0000313" key="3">
    <source>
        <dbReference type="EMBL" id="QIN78487.1"/>
    </source>
</evidence>
<gene>
    <name evidence="3" type="ORF">GBA65_08080</name>
</gene>
<dbReference type="PANTHER" id="PTHR43329">
    <property type="entry name" value="EPOXIDE HYDROLASE"/>
    <property type="match status" value="1"/>
</dbReference>
<dbReference type="GO" id="GO:0016787">
    <property type="term" value="F:hydrolase activity"/>
    <property type="evidence" value="ECO:0007669"/>
    <property type="project" value="UniProtKB-KW"/>
</dbReference>
<dbReference type="SUPFAM" id="SSF53474">
    <property type="entry name" value="alpha/beta-Hydrolases"/>
    <property type="match status" value="1"/>
</dbReference>
<sequence length="304" mass="34453">MDAGDGHQVSHRVKDHNGDEVTHGRALVNGVRLHYMTAGSGEPVLLLHGVPKTSYHWRHVVPLLTPHYTVIVPDMRGLGDSQHPTSGYDMRNVAEDFAELMTTLGHERFRLVGEDWGAAAAYQLAAAYPERVEQLVYQEMILPGFGLEEYSFLTAENVNTYVWLWHINFYAVPDFPELLITGREREYFSYFIKHETKDPSAITPDALDEYIRCYSSPGGLRCMFEIYRATLEDAEQNREAAKTKLPMPVLAVGGKDFIGEDNERQMREVAEDVRGVIFPWGHQLAEECPEDLAGAYLEFFRGQG</sequence>
<dbReference type="InterPro" id="IPR029058">
    <property type="entry name" value="AB_hydrolase_fold"/>
</dbReference>
<protein>
    <submittedName>
        <fullName evidence="3">Alpha/beta fold hydrolase</fullName>
    </submittedName>
</protein>
<dbReference type="InterPro" id="IPR000639">
    <property type="entry name" value="Epox_hydrolase-like"/>
</dbReference>
<dbReference type="KEGG" id="rmar:GBA65_08080"/>
<feature type="domain" description="AB hydrolase-1" evidence="2">
    <location>
        <begin position="43"/>
        <end position="140"/>
    </location>
</feature>
<dbReference type="InterPro" id="IPR000073">
    <property type="entry name" value="AB_hydrolase_1"/>
</dbReference>
<keyword evidence="4" id="KW-1185">Reference proteome</keyword>
<reference evidence="3 4" key="1">
    <citation type="submission" date="2019-10" db="EMBL/GenBank/DDBJ databases">
        <title>Rubrobacter sp nov SCSIO 52915 isolated from a deep-sea sediment in the South China Sea.</title>
        <authorList>
            <person name="Chen R.W."/>
        </authorList>
    </citation>
    <scope>NUCLEOTIDE SEQUENCE [LARGE SCALE GENOMIC DNA]</scope>
    <source>
        <strain evidence="3 4">SCSIO 52915</strain>
    </source>
</reference>
<dbReference type="Proteomes" id="UP000502706">
    <property type="component" value="Chromosome"/>
</dbReference>
<dbReference type="PRINTS" id="PR00412">
    <property type="entry name" value="EPOXHYDRLASE"/>
</dbReference>
<dbReference type="PRINTS" id="PR00111">
    <property type="entry name" value="ABHYDROLASE"/>
</dbReference>
<dbReference type="EMBL" id="CP045121">
    <property type="protein sequence ID" value="QIN78487.1"/>
    <property type="molecule type" value="Genomic_DNA"/>
</dbReference>
<dbReference type="Pfam" id="PF00561">
    <property type="entry name" value="Abhydrolase_1"/>
    <property type="match status" value="1"/>
</dbReference>
<organism evidence="3 4">
    <name type="scientific">Rubrobacter marinus</name>
    <dbReference type="NCBI Taxonomy" id="2653852"/>
    <lineage>
        <taxon>Bacteria</taxon>
        <taxon>Bacillati</taxon>
        <taxon>Actinomycetota</taxon>
        <taxon>Rubrobacteria</taxon>
        <taxon>Rubrobacterales</taxon>
        <taxon>Rubrobacteraceae</taxon>
        <taxon>Rubrobacter</taxon>
    </lineage>
</organism>